<organism evidence="2 3">
    <name type="scientific">Scyliorhinus torazame</name>
    <name type="common">Cloudy catshark</name>
    <name type="synonym">Catulus torazame</name>
    <dbReference type="NCBI Taxonomy" id="75743"/>
    <lineage>
        <taxon>Eukaryota</taxon>
        <taxon>Metazoa</taxon>
        <taxon>Chordata</taxon>
        <taxon>Craniata</taxon>
        <taxon>Vertebrata</taxon>
        <taxon>Chondrichthyes</taxon>
        <taxon>Elasmobranchii</taxon>
        <taxon>Galeomorphii</taxon>
        <taxon>Galeoidea</taxon>
        <taxon>Carcharhiniformes</taxon>
        <taxon>Scyliorhinidae</taxon>
        <taxon>Scyliorhinus</taxon>
    </lineage>
</organism>
<dbReference type="EMBL" id="BFAA01009343">
    <property type="protein sequence ID" value="GCB79328.1"/>
    <property type="molecule type" value="Genomic_DNA"/>
</dbReference>
<evidence type="ECO:0000313" key="2">
    <source>
        <dbReference type="EMBL" id="GCB79328.1"/>
    </source>
</evidence>
<comment type="caution">
    <text evidence="2">The sequence shown here is derived from an EMBL/GenBank/DDBJ whole genome shotgun (WGS) entry which is preliminary data.</text>
</comment>
<accession>A0A401Q1U4</accession>
<keyword evidence="1" id="KW-0812">Transmembrane</keyword>
<name>A0A401Q1U4_SCYTO</name>
<feature type="transmembrane region" description="Helical" evidence="1">
    <location>
        <begin position="45"/>
        <end position="63"/>
    </location>
</feature>
<keyword evidence="1" id="KW-1133">Transmembrane helix</keyword>
<protein>
    <submittedName>
        <fullName evidence="2">Uncharacterized protein</fullName>
    </submittedName>
</protein>
<reference evidence="2 3" key="1">
    <citation type="journal article" date="2018" name="Nat. Ecol. Evol.">
        <title>Shark genomes provide insights into elasmobranch evolution and the origin of vertebrates.</title>
        <authorList>
            <person name="Hara Y"/>
            <person name="Yamaguchi K"/>
            <person name="Onimaru K"/>
            <person name="Kadota M"/>
            <person name="Koyanagi M"/>
            <person name="Keeley SD"/>
            <person name="Tatsumi K"/>
            <person name="Tanaka K"/>
            <person name="Motone F"/>
            <person name="Kageyama Y"/>
            <person name="Nozu R"/>
            <person name="Adachi N"/>
            <person name="Nishimura O"/>
            <person name="Nakagawa R"/>
            <person name="Tanegashima C"/>
            <person name="Kiyatake I"/>
            <person name="Matsumoto R"/>
            <person name="Murakumo K"/>
            <person name="Nishida K"/>
            <person name="Terakita A"/>
            <person name="Kuratani S"/>
            <person name="Sato K"/>
            <person name="Hyodo S Kuraku.S."/>
        </authorList>
    </citation>
    <scope>NUCLEOTIDE SEQUENCE [LARGE SCALE GENOMIC DNA]</scope>
</reference>
<keyword evidence="1" id="KW-0472">Membrane</keyword>
<proteinExistence type="predicted"/>
<dbReference type="Proteomes" id="UP000288216">
    <property type="component" value="Unassembled WGS sequence"/>
</dbReference>
<dbReference type="AlphaFoldDB" id="A0A401Q1U4"/>
<gene>
    <name evidence="2" type="ORF">scyTo_0015961</name>
</gene>
<keyword evidence="3" id="KW-1185">Reference proteome</keyword>
<sequence>MASFPEVRGLPTEEEGCRILRVKIFAGIGLAKKDILGASLLVPEIIHYINITMVAIATFYFLVCSVVRVKWRLVLCIPGVWLIVL</sequence>
<evidence type="ECO:0000313" key="3">
    <source>
        <dbReference type="Proteomes" id="UP000288216"/>
    </source>
</evidence>
<evidence type="ECO:0000256" key="1">
    <source>
        <dbReference type="SAM" id="Phobius"/>
    </source>
</evidence>